<gene>
    <name evidence="9" type="primary">dcm</name>
    <name evidence="9" type="ORF">GUK36_29865</name>
</gene>
<dbReference type="AlphaFoldDB" id="A0A6P0DNL5"/>
<reference evidence="9 10" key="1">
    <citation type="submission" date="2020-01" db="EMBL/GenBank/DDBJ databases">
        <title>Rhizobium genotypes associated with high levels of biological nitrogen fixation by grain legumes in a temperate-maritime cropping system.</title>
        <authorList>
            <person name="Maluk M."/>
            <person name="Francesc Ferrando Molina F."/>
            <person name="Lopez Del Egido L."/>
            <person name="Lafos M."/>
            <person name="Langarica-Fuentes A."/>
            <person name="Gebre Yohannes G."/>
            <person name="Young M.W."/>
            <person name="Martin P."/>
            <person name="Gantlett R."/>
            <person name="Kenicer G."/>
            <person name="Hawes C."/>
            <person name="Begg G.S."/>
            <person name="Quilliam R.S."/>
            <person name="Squire G.R."/>
            <person name="Poole P.S."/>
            <person name="Young P.W."/>
            <person name="Iannetta P.M."/>
            <person name="James E.K."/>
        </authorList>
    </citation>
    <scope>NUCLEOTIDE SEQUENCE [LARGE SCALE GENOMIC DNA]</scope>
    <source>
        <strain evidence="9 10">JHI944</strain>
    </source>
</reference>
<comment type="similarity">
    <text evidence="6 7">Belongs to the class I-like SAM-binding methyltransferase superfamily. C5-methyltransferase family.</text>
</comment>
<dbReference type="PANTHER" id="PTHR10629:SF52">
    <property type="entry name" value="DNA (CYTOSINE-5)-METHYLTRANSFERASE 1"/>
    <property type="match status" value="1"/>
</dbReference>
<dbReference type="Pfam" id="PF00145">
    <property type="entry name" value="DNA_methylase"/>
    <property type="match status" value="1"/>
</dbReference>
<evidence type="ECO:0000256" key="4">
    <source>
        <dbReference type="ARBA" id="ARBA00022747"/>
    </source>
</evidence>
<feature type="active site" evidence="6">
    <location>
        <position position="375"/>
    </location>
</feature>
<name>A0A6P0DNL5_RHILE</name>
<evidence type="ECO:0000256" key="6">
    <source>
        <dbReference type="PROSITE-ProRule" id="PRU01016"/>
    </source>
</evidence>
<dbReference type="InterPro" id="IPR029063">
    <property type="entry name" value="SAM-dependent_MTases_sf"/>
</dbReference>
<dbReference type="PROSITE" id="PS00094">
    <property type="entry name" value="C5_MTASE_1"/>
    <property type="match status" value="1"/>
</dbReference>
<evidence type="ECO:0000313" key="10">
    <source>
        <dbReference type="Proteomes" id="UP000471409"/>
    </source>
</evidence>
<dbReference type="PRINTS" id="PR00105">
    <property type="entry name" value="C5METTRFRASE"/>
</dbReference>
<evidence type="ECO:0000313" key="9">
    <source>
        <dbReference type="EMBL" id="NEK53612.1"/>
    </source>
</evidence>
<evidence type="ECO:0000256" key="3">
    <source>
        <dbReference type="ARBA" id="ARBA00022691"/>
    </source>
</evidence>
<dbReference type="NCBIfam" id="TIGR00675">
    <property type="entry name" value="dcm"/>
    <property type="match status" value="1"/>
</dbReference>
<dbReference type="EMBL" id="WXXP01000015">
    <property type="protein sequence ID" value="NEK53612.1"/>
    <property type="molecule type" value="Genomic_DNA"/>
</dbReference>
<dbReference type="GO" id="GO:0032259">
    <property type="term" value="P:methylation"/>
    <property type="evidence" value="ECO:0007669"/>
    <property type="project" value="UniProtKB-KW"/>
</dbReference>
<dbReference type="RefSeq" id="WP_164000282.1">
    <property type="nucleotide sequence ID" value="NZ_WXXP01000015.1"/>
</dbReference>
<keyword evidence="1 6" id="KW-0489">Methyltransferase</keyword>
<evidence type="ECO:0000256" key="1">
    <source>
        <dbReference type="ARBA" id="ARBA00022603"/>
    </source>
</evidence>
<dbReference type="SUPFAM" id="SSF53335">
    <property type="entry name" value="S-adenosyl-L-methionine-dependent methyltransferases"/>
    <property type="match status" value="1"/>
</dbReference>
<proteinExistence type="inferred from homology"/>
<dbReference type="InterPro" id="IPR050390">
    <property type="entry name" value="C5-Methyltransferase"/>
</dbReference>
<protein>
    <recommendedName>
        <fullName evidence="8">Cytosine-specific methyltransferase</fullName>
        <ecNumber evidence="8">2.1.1.37</ecNumber>
    </recommendedName>
</protein>
<organism evidence="9 10">
    <name type="scientific">Rhizobium leguminosarum</name>
    <dbReference type="NCBI Taxonomy" id="384"/>
    <lineage>
        <taxon>Bacteria</taxon>
        <taxon>Pseudomonadati</taxon>
        <taxon>Pseudomonadota</taxon>
        <taxon>Alphaproteobacteria</taxon>
        <taxon>Hyphomicrobiales</taxon>
        <taxon>Rhizobiaceae</taxon>
        <taxon>Rhizobium/Agrobacterium group</taxon>
        <taxon>Rhizobium</taxon>
    </lineage>
</organism>
<keyword evidence="3 6" id="KW-0949">S-adenosyl-L-methionine</keyword>
<dbReference type="PROSITE" id="PS51679">
    <property type="entry name" value="SAM_MT_C5"/>
    <property type="match status" value="1"/>
</dbReference>
<keyword evidence="4" id="KW-0680">Restriction system</keyword>
<evidence type="ECO:0000256" key="5">
    <source>
        <dbReference type="ARBA" id="ARBA00047422"/>
    </source>
</evidence>
<dbReference type="GO" id="GO:0009307">
    <property type="term" value="P:DNA restriction-modification system"/>
    <property type="evidence" value="ECO:0007669"/>
    <property type="project" value="UniProtKB-KW"/>
</dbReference>
<evidence type="ECO:0000256" key="8">
    <source>
        <dbReference type="RuleBase" id="RU000417"/>
    </source>
</evidence>
<evidence type="ECO:0000256" key="7">
    <source>
        <dbReference type="RuleBase" id="RU000416"/>
    </source>
</evidence>
<dbReference type="Proteomes" id="UP000471409">
    <property type="component" value="Unassembled WGS sequence"/>
</dbReference>
<dbReference type="EC" id="2.1.1.37" evidence="8"/>
<comment type="caution">
    <text evidence="9">The sequence shown here is derived from an EMBL/GenBank/DDBJ whole genome shotgun (WGS) entry which is preliminary data.</text>
</comment>
<evidence type="ECO:0000256" key="2">
    <source>
        <dbReference type="ARBA" id="ARBA00022679"/>
    </source>
</evidence>
<sequence length="731" mass="80292">MDRERLLDDAWVVKAADDLKVQLEAIATAFAGASKIVDELDEAADPGFVSALLKTRACVGDQELDVIRSFGRLLGTRHDLFHGETPLFAAIASPAIASNQAYDSAAAIARGGVRLDECVVGRLESFSNRAAKTDQELFEDARSGCLESFGRKATTIAIKSIESKVDALLKEIWQFRENFVARLDDNGFEEPEDSVRYDAAVVAIVKLARSAYRDVERHLGLVESFEVAEADTHPEALWRAVVVLQRLASGRFAEGGGFSFDPERPDLHSTELTDALFYLATNSAPRGSGPVELAVRPPRALRAIELCAGGGGQAIGLMSAGFEHVALYEKLRRRAATLKRNWSSWNVRRVDIRDVPDSELAAYKEIDLLAGGPPCAPFSQAGNRLGRRHQDDLFPEMIRAVKLVGPRAFMFENVPGMKDTKHASYLARICADLSSLGYRVDVVTVDASDFGLPQDRTRIVIVGLRNDVEGLFIPPRPAPPLQGYVSDVLGPLLIRHETPDELKSSVISGSPQWKYDQWAKSWRETFARERLPTITKTSSEDRHSRLRRLAKAGFDGTSFTGGPPSLLEAQDEGFMPRLTLDVLARAQGFPHRWVFHAEGGGNIDMVGDAFPPIVAKAFGLAIYTALTGVRFDLAAALAEPLLDESRIGFRPLRGRVGRSWDTTIGMELAERLRRGEPIEDIEPIAKRRTRIRRLASLLDAEENGFVQPTRLSEAGLAGPAGLGHFRRKVVA</sequence>
<accession>A0A6P0DNL5</accession>
<dbReference type="InterPro" id="IPR018117">
    <property type="entry name" value="C5_DNA_meth_AS"/>
</dbReference>
<dbReference type="PANTHER" id="PTHR10629">
    <property type="entry name" value="CYTOSINE-SPECIFIC METHYLTRANSFERASE"/>
    <property type="match status" value="1"/>
</dbReference>
<comment type="catalytic activity">
    <reaction evidence="5 8">
        <text>a 2'-deoxycytidine in DNA + S-adenosyl-L-methionine = a 5-methyl-2'-deoxycytidine in DNA + S-adenosyl-L-homocysteine + H(+)</text>
        <dbReference type="Rhea" id="RHEA:13681"/>
        <dbReference type="Rhea" id="RHEA-COMP:11369"/>
        <dbReference type="Rhea" id="RHEA-COMP:11370"/>
        <dbReference type="ChEBI" id="CHEBI:15378"/>
        <dbReference type="ChEBI" id="CHEBI:57856"/>
        <dbReference type="ChEBI" id="CHEBI:59789"/>
        <dbReference type="ChEBI" id="CHEBI:85452"/>
        <dbReference type="ChEBI" id="CHEBI:85454"/>
        <dbReference type="EC" id="2.1.1.37"/>
    </reaction>
</comment>
<dbReference type="InterPro" id="IPR001525">
    <property type="entry name" value="C5_MeTfrase"/>
</dbReference>
<dbReference type="GO" id="GO:0003886">
    <property type="term" value="F:DNA (cytosine-5-)-methyltransferase activity"/>
    <property type="evidence" value="ECO:0007669"/>
    <property type="project" value="UniProtKB-EC"/>
</dbReference>
<keyword evidence="2 6" id="KW-0808">Transferase</keyword>
<dbReference type="Gene3D" id="3.90.120.10">
    <property type="entry name" value="DNA Methylase, subunit A, domain 2"/>
    <property type="match status" value="1"/>
</dbReference>
<dbReference type="Gene3D" id="3.40.50.150">
    <property type="entry name" value="Vaccinia Virus protein VP39"/>
    <property type="match status" value="1"/>
</dbReference>